<evidence type="ECO:0000313" key="2">
    <source>
        <dbReference type="EnsemblMetazoa" id="GPAI042203-PA"/>
    </source>
</evidence>
<dbReference type="Proteomes" id="UP000092445">
    <property type="component" value="Unassembled WGS sequence"/>
</dbReference>
<evidence type="ECO:0000256" key="1">
    <source>
        <dbReference type="SAM" id="MobiDB-lite"/>
    </source>
</evidence>
<evidence type="ECO:0000313" key="3">
    <source>
        <dbReference type="Proteomes" id="UP000092445"/>
    </source>
</evidence>
<dbReference type="VEuPathDB" id="VectorBase:GPAI042203"/>
<protein>
    <submittedName>
        <fullName evidence="2">Uncharacterized protein</fullName>
    </submittedName>
</protein>
<accession>A0A1B0ADH6</accession>
<reference evidence="3" key="1">
    <citation type="submission" date="2014-03" db="EMBL/GenBank/DDBJ databases">
        <authorList>
            <person name="Aksoy S."/>
            <person name="Warren W."/>
            <person name="Wilson R.K."/>
        </authorList>
    </citation>
    <scope>NUCLEOTIDE SEQUENCE [LARGE SCALE GENOMIC DNA]</scope>
    <source>
        <strain evidence="3">IAEA</strain>
    </source>
</reference>
<feature type="region of interest" description="Disordered" evidence="1">
    <location>
        <begin position="1"/>
        <end position="20"/>
    </location>
</feature>
<dbReference type="EnsemblMetazoa" id="GPAI042203-RA">
    <property type="protein sequence ID" value="GPAI042203-PA"/>
    <property type="gene ID" value="GPAI042203"/>
</dbReference>
<proteinExistence type="predicted"/>
<feature type="compositionally biased region" description="Basic residues" evidence="1">
    <location>
        <begin position="1"/>
        <end position="13"/>
    </location>
</feature>
<organism evidence="2 3">
    <name type="scientific">Glossina pallidipes</name>
    <name type="common">Tsetse fly</name>
    <dbReference type="NCBI Taxonomy" id="7398"/>
    <lineage>
        <taxon>Eukaryota</taxon>
        <taxon>Metazoa</taxon>
        <taxon>Ecdysozoa</taxon>
        <taxon>Arthropoda</taxon>
        <taxon>Hexapoda</taxon>
        <taxon>Insecta</taxon>
        <taxon>Pterygota</taxon>
        <taxon>Neoptera</taxon>
        <taxon>Endopterygota</taxon>
        <taxon>Diptera</taxon>
        <taxon>Brachycera</taxon>
        <taxon>Muscomorpha</taxon>
        <taxon>Hippoboscoidea</taxon>
        <taxon>Glossinidae</taxon>
        <taxon>Glossina</taxon>
    </lineage>
</organism>
<reference evidence="2" key="2">
    <citation type="submission" date="2020-05" db="UniProtKB">
        <authorList>
            <consortium name="EnsemblMetazoa"/>
        </authorList>
    </citation>
    <scope>IDENTIFICATION</scope>
    <source>
        <strain evidence="2">IAEA</strain>
    </source>
</reference>
<dbReference type="AlphaFoldDB" id="A0A1B0ADH6"/>
<sequence>MTGKQSKKTKNKNKPSSSVSSYFQDMSGTLMLISRHQCSVSYNQSHCASIDLQVENEQPVQTLFLYPLKLFKIIFTLRFHKVNHYYGYLNEKGEIKAGAKRQTG</sequence>
<name>A0A1B0ADH6_GLOPL</name>
<keyword evidence="3" id="KW-1185">Reference proteome</keyword>